<feature type="compositionally biased region" description="Polar residues" evidence="2">
    <location>
        <begin position="282"/>
        <end position="296"/>
    </location>
</feature>
<evidence type="ECO:0000313" key="4">
    <source>
        <dbReference type="Proteomes" id="UP001633002"/>
    </source>
</evidence>
<keyword evidence="4" id="KW-1185">Reference proteome</keyword>
<evidence type="ECO:0000256" key="1">
    <source>
        <dbReference type="SAM" id="Coils"/>
    </source>
</evidence>
<protein>
    <submittedName>
        <fullName evidence="3">Uncharacterized protein</fullName>
    </submittedName>
</protein>
<feature type="coiled-coil region" evidence="1">
    <location>
        <begin position="430"/>
        <end position="513"/>
    </location>
</feature>
<evidence type="ECO:0000256" key="2">
    <source>
        <dbReference type="SAM" id="MobiDB-lite"/>
    </source>
</evidence>
<feature type="region of interest" description="Disordered" evidence="2">
    <location>
        <begin position="245"/>
        <end position="324"/>
    </location>
</feature>
<keyword evidence="1" id="KW-0175">Coiled coil</keyword>
<dbReference type="AlphaFoldDB" id="A0ABD3IHU8"/>
<organism evidence="3 4">
    <name type="scientific">Riccia sorocarpa</name>
    <dbReference type="NCBI Taxonomy" id="122646"/>
    <lineage>
        <taxon>Eukaryota</taxon>
        <taxon>Viridiplantae</taxon>
        <taxon>Streptophyta</taxon>
        <taxon>Embryophyta</taxon>
        <taxon>Marchantiophyta</taxon>
        <taxon>Marchantiopsida</taxon>
        <taxon>Marchantiidae</taxon>
        <taxon>Marchantiales</taxon>
        <taxon>Ricciaceae</taxon>
        <taxon>Riccia</taxon>
    </lineage>
</organism>
<sequence length="881" mass="99409">MAGLTELRSSLEALELEQVKAENAALLEVKARLEKEYGLELSYSESLRQSVDELNRVQERMAFENSELKRALQEATDTTGTLKEVLEEKASELSAWLGMDGINLQAIPSSVLENSFPLNVSNQEPLSALAWEDFTSRISDTLARIRSQSADGNIGSSDMVDEGLEARPNGALEGDSANIKEEVASEQRSLTVELESSSHDSFTRKQERISSLEQKIHELQLELDGLREQQVQSKDDIELWVFKQRSSSSGPTEVAGDHAECEGRLSSDSSSTTEKAEIISLQHRSSSGDVAGTSSVHEIAPSPELQLDNERPSGPLQSRALEGSPSGYEPEEVIWVNSQTHLEDKHVYTSAAALWSEKSVSELVESITEELTKLLTVEKQMPGSSSLRQGFNDLEERMKDWSSITSKTLLSKISTAGALEEWKGLVVDFLSRSRQELMTLQQRLHDCEEELSSIDKLRAESLSASQTIAFLRDEINKLEAQNFDDNVEREEEYNLLKKELDHAHSLIAAAQKRTVEDHKSVLLLKEQLREVELELEHSKQGYAAEQDFIDACFGQEGDGSSHYRKDAENLRNRVEELSNRLEENERELGELMVISGIDVDAVVAAQFKRMEQRLEDAKAAEALSKAEKQELASQITWLKAKLAEVEHELHLENQQHIESLIRYEEDQGQFEAAVLSERAALNARVAHLEKLLAEKSRQLEIAHHMLSSKAQALGLRTSLLGLENGFVNEWQSSRESDPSNKMDGNVDREGQLVASLTAELSEAEQREKRAQSQIERLMLELGIAKEEVLKCEVRMQKIIRQAKEDVEIEKRRLEESQNSQKQMEWHLCRQMELTEGLEREKGRLREILQEFELQNLALEKQRDDLRTAYMQLAKQTAQRAG</sequence>
<dbReference type="EMBL" id="JBJQOH010000001">
    <property type="protein sequence ID" value="KAL3701104.1"/>
    <property type="molecule type" value="Genomic_DNA"/>
</dbReference>
<proteinExistence type="predicted"/>
<feature type="coiled-coil region" evidence="1">
    <location>
        <begin position="4"/>
        <end position="74"/>
    </location>
</feature>
<reference evidence="3 4" key="1">
    <citation type="submission" date="2024-09" db="EMBL/GenBank/DDBJ databases">
        <title>Chromosome-scale assembly of Riccia sorocarpa.</title>
        <authorList>
            <person name="Paukszto L."/>
        </authorList>
    </citation>
    <scope>NUCLEOTIDE SEQUENCE [LARGE SCALE GENOMIC DNA]</scope>
    <source>
        <strain evidence="3">LP-2024</strain>
        <tissue evidence="3">Aerial parts of the thallus</tissue>
    </source>
</reference>
<dbReference type="Proteomes" id="UP001633002">
    <property type="component" value="Unassembled WGS sequence"/>
</dbReference>
<accession>A0ABD3IHU8</accession>
<feature type="compositionally biased region" description="Basic and acidic residues" evidence="2">
    <location>
        <begin position="255"/>
        <end position="265"/>
    </location>
</feature>
<feature type="coiled-coil region" evidence="1">
    <location>
        <begin position="560"/>
        <end position="648"/>
    </location>
</feature>
<evidence type="ECO:0000313" key="3">
    <source>
        <dbReference type="EMBL" id="KAL3701104.1"/>
    </source>
</evidence>
<feature type="coiled-coil region" evidence="1">
    <location>
        <begin position="746"/>
        <end position="875"/>
    </location>
</feature>
<comment type="caution">
    <text evidence="3">The sequence shown here is derived from an EMBL/GenBank/DDBJ whole genome shotgun (WGS) entry which is preliminary data.</text>
</comment>
<gene>
    <name evidence="3" type="ORF">R1sor_019126</name>
</gene>
<feature type="coiled-coil region" evidence="1">
    <location>
        <begin position="202"/>
        <end position="236"/>
    </location>
</feature>
<name>A0ABD3IHU8_9MARC</name>